<dbReference type="RefSeq" id="WP_204633105.1">
    <property type="nucleotide sequence ID" value="NZ_BSOC01000001.1"/>
</dbReference>
<keyword evidence="3" id="KW-1185">Reference proteome</keyword>
<sequence>MRSIRLAIIALFFALFAGNAFASQSVTDNVTAALLYQDLDTYVMGGKSYFSDPWQKAVVPYQMATDIAQKYVRQPIGADQEFKGKIAFIHAIFITSDNWLGDTYRVQFQTFVGIFKKEDATFLANASSGTPVNIACEVTGKEIDGFPWGENCRDAQEVERELITSIMAGKGVPNSPLGKMHGMAVKITAMPGITDACSGNFYDGLCINAIQSATANAPPKK</sequence>
<gene>
    <name evidence="2" type="ORF">ISS99_18645</name>
</gene>
<reference evidence="2" key="1">
    <citation type="submission" date="2020-10" db="EMBL/GenBank/DDBJ databases">
        <title>Phylogeny of dyella-like bacteria.</title>
        <authorList>
            <person name="Fu J."/>
        </authorList>
    </citation>
    <scope>NUCLEOTIDE SEQUENCE</scope>
    <source>
        <strain evidence="2">DHON07</strain>
    </source>
</reference>
<evidence type="ECO:0000313" key="2">
    <source>
        <dbReference type="EMBL" id="MBM7131545.1"/>
    </source>
</evidence>
<keyword evidence="1" id="KW-0732">Signal</keyword>
<feature type="chain" id="PRO_5046149995" evidence="1">
    <location>
        <begin position="23"/>
        <end position="221"/>
    </location>
</feature>
<evidence type="ECO:0000313" key="3">
    <source>
        <dbReference type="Proteomes" id="UP001430193"/>
    </source>
</evidence>
<dbReference type="Proteomes" id="UP001430193">
    <property type="component" value="Unassembled WGS sequence"/>
</dbReference>
<accession>A0ABS2KKU3</accession>
<dbReference type="EMBL" id="JADIKF010000040">
    <property type="protein sequence ID" value="MBM7131545.1"/>
    <property type="molecule type" value="Genomic_DNA"/>
</dbReference>
<protein>
    <submittedName>
        <fullName evidence="2">Uncharacterized protein</fullName>
    </submittedName>
</protein>
<organism evidence="2 3">
    <name type="scientific">Dyella mobilis</name>
    <dbReference type="NCBI Taxonomy" id="1849582"/>
    <lineage>
        <taxon>Bacteria</taxon>
        <taxon>Pseudomonadati</taxon>
        <taxon>Pseudomonadota</taxon>
        <taxon>Gammaproteobacteria</taxon>
        <taxon>Lysobacterales</taxon>
        <taxon>Rhodanobacteraceae</taxon>
        <taxon>Dyella</taxon>
    </lineage>
</organism>
<feature type="signal peptide" evidence="1">
    <location>
        <begin position="1"/>
        <end position="22"/>
    </location>
</feature>
<comment type="caution">
    <text evidence="2">The sequence shown here is derived from an EMBL/GenBank/DDBJ whole genome shotgun (WGS) entry which is preliminary data.</text>
</comment>
<evidence type="ECO:0000256" key="1">
    <source>
        <dbReference type="SAM" id="SignalP"/>
    </source>
</evidence>
<proteinExistence type="predicted"/>
<name>A0ABS2KKU3_9GAMM</name>